<dbReference type="Gene3D" id="1.10.10.10">
    <property type="entry name" value="Winged helix-like DNA-binding domain superfamily/Winged helix DNA-binding domain"/>
    <property type="match status" value="1"/>
</dbReference>
<name>A0AA37X2E9_9RHOB</name>
<evidence type="ECO:0000256" key="1">
    <source>
        <dbReference type="SAM" id="MobiDB-lite"/>
    </source>
</evidence>
<reference evidence="2 3" key="1">
    <citation type="journal article" date="2014" name="Int. J. Syst. Evol. Microbiol.">
        <title>Complete genome sequence of Corynebacterium casei LMG S-19264T (=DSM 44701T), isolated from a smear-ripened cheese.</title>
        <authorList>
            <consortium name="US DOE Joint Genome Institute (JGI-PGF)"/>
            <person name="Walter F."/>
            <person name="Albersmeier A."/>
            <person name="Kalinowski J."/>
            <person name="Ruckert C."/>
        </authorList>
    </citation>
    <scope>NUCLEOTIDE SEQUENCE [LARGE SCALE GENOMIC DNA]</scope>
    <source>
        <strain evidence="2 3">NBRC 111766</strain>
    </source>
</reference>
<proteinExistence type="predicted"/>
<dbReference type="AlphaFoldDB" id="A0AA37X2E9"/>
<keyword evidence="3" id="KW-1185">Reference proteome</keyword>
<dbReference type="Proteomes" id="UP001157355">
    <property type="component" value="Unassembled WGS sequence"/>
</dbReference>
<dbReference type="RefSeq" id="WP_284326274.1">
    <property type="nucleotide sequence ID" value="NZ_BSPP01000011.1"/>
</dbReference>
<organism evidence="2 3">
    <name type="scientific">Cypionkella aquatica</name>
    <dbReference type="NCBI Taxonomy" id="1756042"/>
    <lineage>
        <taxon>Bacteria</taxon>
        <taxon>Pseudomonadati</taxon>
        <taxon>Pseudomonadota</taxon>
        <taxon>Alphaproteobacteria</taxon>
        <taxon>Rhodobacterales</taxon>
        <taxon>Paracoccaceae</taxon>
        <taxon>Cypionkella</taxon>
    </lineage>
</organism>
<dbReference type="EMBL" id="BSPP01000011">
    <property type="protein sequence ID" value="GLS88099.1"/>
    <property type="molecule type" value="Genomic_DNA"/>
</dbReference>
<feature type="compositionally biased region" description="Basic residues" evidence="1">
    <location>
        <begin position="271"/>
        <end position="281"/>
    </location>
</feature>
<sequence length="290" mass="32401">MNNPTIVKTDSDGNKKASKKKYTRKLDLFTEHLYIQWINHEWAAVLTSSEFKIVMAVAARSICWGKWREIITLTHFTHGVTPKTRPGAAKHYNGTGLSRPTVIRVLRVLLHEGFIYRVPIGDTWAYGLNVRAMATDQDPCRARKAESTAARKLKIAVCKERRSTLIRAQALWQDTGSEKAREAFMALCGGDVKNVFSQNGKICENNDLEGFASNMALPFNLEHTPSKNLTGLLEVAPEGAGEKPIFPEARVRRRSKDLGCGTVAGSIFPVRRSRYPARPKGQRPATQRTP</sequence>
<evidence type="ECO:0000313" key="3">
    <source>
        <dbReference type="Proteomes" id="UP001157355"/>
    </source>
</evidence>
<accession>A0AA37X2E9</accession>
<gene>
    <name evidence="2" type="ORF">GCM10010873_30730</name>
</gene>
<evidence type="ECO:0000313" key="2">
    <source>
        <dbReference type="EMBL" id="GLS88099.1"/>
    </source>
</evidence>
<comment type="caution">
    <text evidence="2">The sequence shown here is derived from an EMBL/GenBank/DDBJ whole genome shotgun (WGS) entry which is preliminary data.</text>
</comment>
<feature type="region of interest" description="Disordered" evidence="1">
    <location>
        <begin position="271"/>
        <end position="290"/>
    </location>
</feature>
<dbReference type="InterPro" id="IPR036388">
    <property type="entry name" value="WH-like_DNA-bd_sf"/>
</dbReference>
<protein>
    <submittedName>
        <fullName evidence="2">Uncharacterized protein</fullName>
    </submittedName>
</protein>